<comment type="caution">
    <text evidence="2">The sequence shown here is derived from an EMBL/GenBank/DDBJ whole genome shotgun (WGS) entry which is preliminary data.</text>
</comment>
<dbReference type="EMBL" id="DRZM01000121">
    <property type="protein sequence ID" value="HHP04878.1"/>
    <property type="molecule type" value="Genomic_DNA"/>
</dbReference>
<dbReference type="GO" id="GO:0016020">
    <property type="term" value="C:membrane"/>
    <property type="evidence" value="ECO:0007669"/>
    <property type="project" value="InterPro"/>
</dbReference>
<keyword evidence="1" id="KW-0472">Membrane</keyword>
<dbReference type="PANTHER" id="PTHR37815:SF3">
    <property type="entry name" value="UPF0397 PROTEIN SPR0429"/>
    <property type="match status" value="1"/>
</dbReference>
<dbReference type="AlphaFoldDB" id="A0A7J3X6R4"/>
<proteinExistence type="predicted"/>
<feature type="transmembrane region" description="Helical" evidence="1">
    <location>
        <begin position="116"/>
        <end position="136"/>
    </location>
</feature>
<evidence type="ECO:0008006" key="3">
    <source>
        <dbReference type="Google" id="ProtNLM"/>
    </source>
</evidence>
<dbReference type="Pfam" id="PF07155">
    <property type="entry name" value="ECF-ribofla_trS"/>
    <property type="match status" value="1"/>
</dbReference>
<reference evidence="2" key="1">
    <citation type="journal article" date="2020" name="mSystems">
        <title>Genome- and Community-Level Interaction Insights into Carbon Utilization and Element Cycling Functions of Hydrothermarchaeota in Hydrothermal Sediment.</title>
        <authorList>
            <person name="Zhou Z."/>
            <person name="Liu Y."/>
            <person name="Xu W."/>
            <person name="Pan J."/>
            <person name="Luo Z.H."/>
            <person name="Li M."/>
        </authorList>
    </citation>
    <scope>NUCLEOTIDE SEQUENCE [LARGE SCALE GENOMIC DNA]</scope>
    <source>
        <strain evidence="2">SpSt-1125</strain>
    </source>
</reference>
<evidence type="ECO:0000313" key="2">
    <source>
        <dbReference type="EMBL" id="HHP04878.1"/>
    </source>
</evidence>
<keyword evidence="1" id="KW-1133">Transmembrane helix</keyword>
<feature type="transmembrane region" description="Helical" evidence="1">
    <location>
        <begin position="85"/>
        <end position="104"/>
    </location>
</feature>
<gene>
    <name evidence="2" type="ORF">ENM88_03905</name>
</gene>
<feature type="transmembrane region" description="Helical" evidence="1">
    <location>
        <begin position="50"/>
        <end position="73"/>
    </location>
</feature>
<evidence type="ECO:0000256" key="1">
    <source>
        <dbReference type="SAM" id="Phobius"/>
    </source>
</evidence>
<dbReference type="InterPro" id="IPR009825">
    <property type="entry name" value="ECF_substrate-spec-like"/>
</dbReference>
<organism evidence="2">
    <name type="scientific">Thermofilum pendens</name>
    <dbReference type="NCBI Taxonomy" id="2269"/>
    <lineage>
        <taxon>Archaea</taxon>
        <taxon>Thermoproteota</taxon>
        <taxon>Thermoprotei</taxon>
        <taxon>Thermofilales</taxon>
        <taxon>Thermofilaceae</taxon>
        <taxon>Thermofilum</taxon>
    </lineage>
</organism>
<dbReference type="PANTHER" id="PTHR37815">
    <property type="entry name" value="UPF0397 PROTEIN BC_2624-RELATED"/>
    <property type="match status" value="1"/>
</dbReference>
<dbReference type="Gene3D" id="1.10.1760.20">
    <property type="match status" value="1"/>
</dbReference>
<keyword evidence="1" id="KW-0812">Transmembrane</keyword>
<sequence length="223" mass="23588">MTQPKPRKTAFTTSLVAMGAGTALYAAFDVLLNISQIPGTQLAAFRPSVAIPMFFGYVFGPLVGFVSGFLGNVISDAISWGGFRWNWGVGNGLLGLIPGLAVYFLSEEKRFSKLGFLASAVLAAVASIIGTEFAAFTDYIFGYGISTLEEAIYARFLPAAHTDAVNGAIYTPILVSAYATAVRGRAGRACARTTSTHQRSGKWGLTTRRPTSCSWASGTSQSS</sequence>
<name>A0A7J3X6R4_THEPE</name>
<protein>
    <recommendedName>
        <fullName evidence="3">ECF transporter S component</fullName>
    </recommendedName>
</protein>
<accession>A0A7J3X6R4</accession>